<dbReference type="Proteomes" id="UP001076655">
    <property type="component" value="Unassembled WGS sequence"/>
</dbReference>
<sequence>MKKLTVTSSVLPLALFSAVFALPSYAAETDCKPMSEQTRLNHMRMMGLSYLNGPVKSTSMMTTAGQQDSGTQIFSASNITLSPCGQITHYDFTRRSMQYDMIFDLRVTGAETTDEISMEYRFSADYIGKKKTRPTISRIILSKDAQQVITGYRTENFIEGNSTIMTEKGTVEYRDGNIHSVLINSEILAKSYNLNFDYDKADRLTRIYTTPIPLSDFNFTYNEKGGLDKGTERTESTGIVTGNDIQCTEWDTYQNCTAGLWLRHINGEPAGEVPFRTTYEYYSNK</sequence>
<evidence type="ECO:0008006" key="4">
    <source>
        <dbReference type="Google" id="ProtNLM"/>
    </source>
</evidence>
<feature type="signal peptide" evidence="1">
    <location>
        <begin position="1"/>
        <end position="26"/>
    </location>
</feature>
<evidence type="ECO:0000313" key="3">
    <source>
        <dbReference type="Proteomes" id="UP001076655"/>
    </source>
</evidence>
<dbReference type="RefSeq" id="WP_260249114.1">
    <property type="nucleotide sequence ID" value="NZ_JALMEJ010000003.1"/>
</dbReference>
<feature type="chain" id="PRO_5040383687" description="DUF4595 domain-containing protein" evidence="1">
    <location>
        <begin position="27"/>
        <end position="285"/>
    </location>
</feature>
<organism evidence="2 3">
    <name type="scientific">Morganella morganii</name>
    <name type="common">Proteus morganii</name>
    <dbReference type="NCBI Taxonomy" id="582"/>
    <lineage>
        <taxon>Bacteria</taxon>
        <taxon>Pseudomonadati</taxon>
        <taxon>Pseudomonadota</taxon>
        <taxon>Gammaproteobacteria</taxon>
        <taxon>Enterobacterales</taxon>
        <taxon>Morganellaceae</taxon>
        <taxon>Morganella</taxon>
    </lineage>
</organism>
<gene>
    <name evidence="2" type="ORF">N0392_04555</name>
</gene>
<name>A0A9Q4CN79_MORMO</name>
<comment type="caution">
    <text evidence="2">The sequence shown here is derived from an EMBL/GenBank/DDBJ whole genome shotgun (WGS) entry which is preliminary data.</text>
</comment>
<keyword evidence="1" id="KW-0732">Signal</keyword>
<dbReference type="EMBL" id="JAPNMI010000002">
    <property type="protein sequence ID" value="MCY0788961.1"/>
    <property type="molecule type" value="Genomic_DNA"/>
</dbReference>
<evidence type="ECO:0000256" key="1">
    <source>
        <dbReference type="SAM" id="SignalP"/>
    </source>
</evidence>
<dbReference type="AlphaFoldDB" id="A0A9Q4CN79"/>
<proteinExistence type="predicted"/>
<reference evidence="2" key="1">
    <citation type="submission" date="2022-08" db="EMBL/GenBank/DDBJ databases">
        <authorList>
            <person name="Dale J.L."/>
        </authorList>
    </citation>
    <scope>NUCLEOTIDE SEQUENCE</scope>
    <source>
        <strain evidence="2">2022EL-00758</strain>
    </source>
</reference>
<evidence type="ECO:0000313" key="2">
    <source>
        <dbReference type="EMBL" id="MCY0788961.1"/>
    </source>
</evidence>
<accession>A0A9Q4CN79</accession>
<protein>
    <recommendedName>
        <fullName evidence="4">DUF4595 domain-containing protein</fullName>
    </recommendedName>
</protein>